<keyword evidence="4" id="KW-0443">Lipid metabolism</keyword>
<proteinExistence type="inferred from homology"/>
<dbReference type="PANTHER" id="PTHR37323:SF1">
    <property type="entry name" value="L-ORNITHINE N(ALPHA)-ACYLTRANSFERASE"/>
    <property type="match status" value="1"/>
</dbReference>
<evidence type="ECO:0000256" key="4">
    <source>
        <dbReference type="ARBA" id="ARBA00023098"/>
    </source>
</evidence>
<comment type="caution">
    <text evidence="11">The sequence shown here is derived from an EMBL/GenBank/DDBJ whole genome shotgun (WGS) entry which is preliminary data.</text>
</comment>
<comment type="catalytic activity">
    <reaction evidence="10">
        <text>a (3R)-hydroxyacyl-[ACP] + L-ornithine = a lyso-ornithine lipid + holo-[ACP] + H(+)</text>
        <dbReference type="Rhea" id="RHEA:20633"/>
        <dbReference type="Rhea" id="RHEA-COMP:9685"/>
        <dbReference type="Rhea" id="RHEA-COMP:9945"/>
        <dbReference type="ChEBI" id="CHEBI:15378"/>
        <dbReference type="ChEBI" id="CHEBI:46911"/>
        <dbReference type="ChEBI" id="CHEBI:64479"/>
        <dbReference type="ChEBI" id="CHEBI:78827"/>
        <dbReference type="ChEBI" id="CHEBI:138482"/>
        <dbReference type="EC" id="2.3.2.30"/>
    </reaction>
    <physiologicalReaction direction="left-to-right" evidence="10">
        <dbReference type="Rhea" id="RHEA:20634"/>
    </physiologicalReaction>
</comment>
<evidence type="ECO:0000313" key="12">
    <source>
        <dbReference type="Proteomes" id="UP000076335"/>
    </source>
</evidence>
<dbReference type="Gene3D" id="3.40.630.30">
    <property type="match status" value="1"/>
</dbReference>
<evidence type="ECO:0000256" key="5">
    <source>
        <dbReference type="ARBA" id="ARBA00023315"/>
    </source>
</evidence>
<evidence type="ECO:0000256" key="2">
    <source>
        <dbReference type="ARBA" id="ARBA00022516"/>
    </source>
</evidence>
<evidence type="ECO:0000256" key="7">
    <source>
        <dbReference type="ARBA" id="ARBA00039058"/>
    </source>
</evidence>
<dbReference type="PANTHER" id="PTHR37323">
    <property type="entry name" value="GCN5-RELATED N-ACETYLTRANSFERASE"/>
    <property type="match status" value="1"/>
</dbReference>
<dbReference type="Proteomes" id="UP000076335">
    <property type="component" value="Unassembled WGS sequence"/>
</dbReference>
<evidence type="ECO:0000256" key="10">
    <source>
        <dbReference type="ARBA" id="ARBA00047785"/>
    </source>
</evidence>
<evidence type="ECO:0000256" key="9">
    <source>
        <dbReference type="ARBA" id="ARBA00045724"/>
    </source>
</evidence>
<dbReference type="SUPFAM" id="SSF55729">
    <property type="entry name" value="Acyl-CoA N-acyltransferases (Nat)"/>
    <property type="match status" value="1"/>
</dbReference>
<dbReference type="Pfam" id="PF13444">
    <property type="entry name" value="Acetyltransf_5"/>
    <property type="match status" value="1"/>
</dbReference>
<keyword evidence="5" id="KW-0012">Acyltransferase</keyword>
<keyword evidence="2" id="KW-0444">Lipid biosynthesis</keyword>
<evidence type="ECO:0000256" key="6">
    <source>
        <dbReference type="ARBA" id="ARBA00038095"/>
    </source>
</evidence>
<organism evidence="11 12">
    <name type="scientific">Thalassospira lucentensis</name>
    <dbReference type="NCBI Taxonomy" id="168935"/>
    <lineage>
        <taxon>Bacteria</taxon>
        <taxon>Pseudomonadati</taxon>
        <taxon>Pseudomonadota</taxon>
        <taxon>Alphaproteobacteria</taxon>
        <taxon>Rhodospirillales</taxon>
        <taxon>Thalassospiraceae</taxon>
        <taxon>Thalassospira</taxon>
    </lineage>
</organism>
<comment type="function">
    <text evidence="9">Catalyzes the first step in the biosynthesis of ornithine lipids, which are phosphorus-free membrane lipids. Catalyzes the 3-hydroxyacyl-acyl carrier protein-dependent acylation of ornithine to form lyso-ornithine lipid (LOL).</text>
</comment>
<dbReference type="InterPro" id="IPR052351">
    <property type="entry name" value="Ornithine_N-alpha-AT"/>
</dbReference>
<evidence type="ECO:0000256" key="8">
    <source>
        <dbReference type="ARBA" id="ARBA00039866"/>
    </source>
</evidence>
<evidence type="ECO:0000256" key="1">
    <source>
        <dbReference type="ARBA" id="ARBA00005189"/>
    </source>
</evidence>
<gene>
    <name evidence="11" type="ORF">AUP42_14225</name>
</gene>
<name>A0A154L821_9PROT</name>
<comment type="similarity">
    <text evidence="6">Belongs to the acetyltransferase family. OlsB subfamily.</text>
</comment>
<dbReference type="GO" id="GO:0006629">
    <property type="term" value="P:lipid metabolic process"/>
    <property type="evidence" value="ECO:0007669"/>
    <property type="project" value="UniProtKB-KW"/>
</dbReference>
<dbReference type="EMBL" id="LPVY01000005">
    <property type="protein sequence ID" value="KZB66694.1"/>
    <property type="molecule type" value="Genomic_DNA"/>
</dbReference>
<keyword evidence="3" id="KW-0808">Transferase</keyword>
<comment type="pathway">
    <text evidence="1">Lipid metabolism.</text>
</comment>
<dbReference type="EC" id="2.3.2.30" evidence="7"/>
<reference evidence="11 12" key="1">
    <citation type="submission" date="2015-12" db="EMBL/GenBank/DDBJ databases">
        <title>Genome sequence of Thalassospira lucentensis MCCC 1A02072.</title>
        <authorList>
            <person name="Lu L."/>
            <person name="Lai Q."/>
            <person name="Shao Z."/>
            <person name="Qian P."/>
        </authorList>
    </citation>
    <scope>NUCLEOTIDE SEQUENCE [LARGE SCALE GENOMIC DNA]</scope>
    <source>
        <strain evidence="11 12">MCCC 1A02072</strain>
    </source>
</reference>
<evidence type="ECO:0000313" key="11">
    <source>
        <dbReference type="EMBL" id="KZB66694.1"/>
    </source>
</evidence>
<dbReference type="AlphaFoldDB" id="A0A154L821"/>
<protein>
    <recommendedName>
        <fullName evidence="8">L-ornithine N(alpha)-acyltransferase</fullName>
        <ecNumber evidence="7">2.3.2.30</ecNumber>
    </recommendedName>
</protein>
<sequence>MRNLRKICADERKGVAMSDDRQQRLEVRLAETEDEILASQKLRYKVFYEERGAKPSAEMVAAERDFDHYDPLCDHLLVIDHNRGQGPDGVVGTYRLLRQSVANQHGGFYSADEYHIQSMLDAAQGNGEIMELGRSCVEEAYRTMPTLQLLWQGIAAYVFKYDIKLMFGCASFHGTDPDAFGDVLTYLHHNHLAPEEMRPRAVEGRYEPMARTTIDAIDARQALRDLPPLIKGYLRLGGFVGDGAVIDHQFNTTDICIVLPTEKVTDRYYKHYERTARVS</sequence>
<dbReference type="InterPro" id="IPR016181">
    <property type="entry name" value="Acyl_CoA_acyltransferase"/>
</dbReference>
<dbReference type="GO" id="GO:0043810">
    <property type="term" value="F:ornithine-acyl [acyl carrier protein] N-acyltransferase activity"/>
    <property type="evidence" value="ECO:0007669"/>
    <property type="project" value="UniProtKB-EC"/>
</dbReference>
<accession>A0A154L821</accession>
<evidence type="ECO:0000256" key="3">
    <source>
        <dbReference type="ARBA" id="ARBA00022679"/>
    </source>
</evidence>